<reference evidence="11" key="1">
    <citation type="journal article" date="2021" name="Nat. Commun.">
        <title>Genetic determinants of endophytism in the Arabidopsis root mycobiome.</title>
        <authorList>
            <person name="Mesny F."/>
            <person name="Miyauchi S."/>
            <person name="Thiergart T."/>
            <person name="Pickel B."/>
            <person name="Atanasova L."/>
            <person name="Karlsson M."/>
            <person name="Huettel B."/>
            <person name="Barry K.W."/>
            <person name="Haridas S."/>
            <person name="Chen C."/>
            <person name="Bauer D."/>
            <person name="Andreopoulos W."/>
            <person name="Pangilinan J."/>
            <person name="LaButti K."/>
            <person name="Riley R."/>
            <person name="Lipzen A."/>
            <person name="Clum A."/>
            <person name="Drula E."/>
            <person name="Henrissat B."/>
            <person name="Kohler A."/>
            <person name="Grigoriev I.V."/>
            <person name="Martin F.M."/>
            <person name="Hacquard S."/>
        </authorList>
    </citation>
    <scope>NUCLEOTIDE SEQUENCE</scope>
    <source>
        <strain evidence="11">MPI-CAGE-AT-0021</strain>
    </source>
</reference>
<keyword evidence="7" id="KW-0119">Carbohydrate metabolism</keyword>
<gene>
    <name evidence="11" type="ORF">B0J13DRAFT_36838</name>
</gene>
<evidence type="ECO:0000256" key="9">
    <source>
        <dbReference type="ARBA" id="ARBA00023326"/>
    </source>
</evidence>
<feature type="signal peptide" evidence="10">
    <location>
        <begin position="1"/>
        <end position="20"/>
    </location>
</feature>
<keyword evidence="5 10" id="KW-0732">Signal</keyword>
<name>A0A9P9FKJ2_9HYPO</name>
<dbReference type="Pfam" id="PF07335">
    <property type="entry name" value="Glyco_hydro_75"/>
    <property type="match status" value="1"/>
</dbReference>
<dbReference type="GO" id="GO:0005576">
    <property type="term" value="C:extracellular region"/>
    <property type="evidence" value="ECO:0007669"/>
    <property type="project" value="UniProtKB-SubCell"/>
</dbReference>
<keyword evidence="8 10" id="KW-0326">Glycosidase</keyword>
<evidence type="ECO:0000256" key="1">
    <source>
        <dbReference type="ARBA" id="ARBA00000405"/>
    </source>
</evidence>
<evidence type="ECO:0000256" key="4">
    <source>
        <dbReference type="ARBA" id="ARBA00022525"/>
    </source>
</evidence>
<evidence type="ECO:0000256" key="3">
    <source>
        <dbReference type="ARBA" id="ARBA00007799"/>
    </source>
</evidence>
<comment type="subcellular location">
    <subcellularLocation>
        <location evidence="2 10">Secreted</location>
    </subcellularLocation>
</comment>
<sequence>MSSLRTPLVAASVLVGLAAARSVPANVQSFYDAVVAQSKCSNVLASGFYSSDGDSGDFDYCGDHLSDYNVVYLQGKGGELVNVDIDCDGVQGGPADDGRCGSSGDTQSMTSFMDTVAGYGTGQEDLDANVHPYVVFGNTGTKADWATFDPQEHGIEPLSVMAVVCGDKLIYGVWGDENGDDGEYPMVGEASISLATACYGTDMNGNNGHAENDVLFIAFPGSDAVPGASGATWDAADYDTFEESITALGDKLIQRLGDGNGNSGGGSDDGGSDDCSWTGHCAGASCDTYDDCSDELICTNSKCTAA</sequence>
<dbReference type="GO" id="GO:0000272">
    <property type="term" value="P:polysaccharide catabolic process"/>
    <property type="evidence" value="ECO:0007669"/>
    <property type="project" value="UniProtKB-KW"/>
</dbReference>
<keyword evidence="12" id="KW-1185">Reference proteome</keyword>
<comment type="caution">
    <text evidence="11">The sequence shown here is derived from an EMBL/GenBank/DDBJ whole genome shotgun (WGS) entry which is preliminary data.</text>
</comment>
<comment type="catalytic activity">
    <reaction evidence="1 10">
        <text>Endohydrolysis of beta-(1-&gt;4)-linkages between D-glucosamine residues in a partly acetylated chitosan.</text>
        <dbReference type="EC" id="3.2.1.132"/>
    </reaction>
</comment>
<dbReference type="EC" id="3.2.1.132" evidence="10"/>
<dbReference type="OrthoDB" id="4756206at2759"/>
<keyword evidence="6 10" id="KW-0378">Hydrolase</keyword>
<comment type="function">
    <text evidence="10">Chitosanase catalyzing the endo-type cleavage of chitosan, the deacylated form of chitin. Chitosanase may be crucial in the degradation of the deacetylated portion of chitin in the fungal cell wall.</text>
</comment>
<evidence type="ECO:0000313" key="11">
    <source>
        <dbReference type="EMBL" id="KAH7163426.1"/>
    </source>
</evidence>
<evidence type="ECO:0000256" key="8">
    <source>
        <dbReference type="ARBA" id="ARBA00023295"/>
    </source>
</evidence>
<keyword evidence="9 10" id="KW-0624">Polysaccharide degradation</keyword>
<dbReference type="PANTHER" id="PTHR42061:SF6">
    <property type="entry name" value="ENDO-CHITOSANASE"/>
    <property type="match status" value="1"/>
</dbReference>
<comment type="similarity">
    <text evidence="3 10">Belongs to the glycosyl hydrolase 75 family.</text>
</comment>
<feature type="chain" id="PRO_5040539241" description="Endo-chitosanase" evidence="10">
    <location>
        <begin position="21"/>
        <end position="306"/>
    </location>
</feature>
<accession>A0A9P9FKJ2</accession>
<dbReference type="InterPro" id="IPR009939">
    <property type="entry name" value="Chitosanase_fungal"/>
</dbReference>
<organism evidence="11 12">
    <name type="scientific">Dactylonectria estremocensis</name>
    <dbReference type="NCBI Taxonomy" id="1079267"/>
    <lineage>
        <taxon>Eukaryota</taxon>
        <taxon>Fungi</taxon>
        <taxon>Dikarya</taxon>
        <taxon>Ascomycota</taxon>
        <taxon>Pezizomycotina</taxon>
        <taxon>Sordariomycetes</taxon>
        <taxon>Hypocreomycetidae</taxon>
        <taxon>Hypocreales</taxon>
        <taxon>Nectriaceae</taxon>
        <taxon>Dactylonectria</taxon>
    </lineage>
</organism>
<evidence type="ECO:0000256" key="6">
    <source>
        <dbReference type="ARBA" id="ARBA00022801"/>
    </source>
</evidence>
<protein>
    <recommendedName>
        <fullName evidence="10">Endo-chitosanase</fullName>
        <ecNumber evidence="10">3.2.1.132</ecNumber>
    </recommendedName>
</protein>
<proteinExistence type="inferred from homology"/>
<dbReference type="Proteomes" id="UP000717696">
    <property type="component" value="Unassembled WGS sequence"/>
</dbReference>
<dbReference type="PANTHER" id="PTHR42061">
    <property type="entry name" value="ENDO-CHITOSANASE"/>
    <property type="match status" value="1"/>
</dbReference>
<keyword evidence="4" id="KW-0964">Secreted</keyword>
<dbReference type="EMBL" id="JAGMUU010000001">
    <property type="protein sequence ID" value="KAH7163426.1"/>
    <property type="molecule type" value="Genomic_DNA"/>
</dbReference>
<evidence type="ECO:0000256" key="10">
    <source>
        <dbReference type="RuleBase" id="RU361208"/>
    </source>
</evidence>
<evidence type="ECO:0000256" key="7">
    <source>
        <dbReference type="ARBA" id="ARBA00023277"/>
    </source>
</evidence>
<evidence type="ECO:0000256" key="2">
    <source>
        <dbReference type="ARBA" id="ARBA00004613"/>
    </source>
</evidence>
<evidence type="ECO:0000313" key="12">
    <source>
        <dbReference type="Proteomes" id="UP000717696"/>
    </source>
</evidence>
<dbReference type="AlphaFoldDB" id="A0A9P9FKJ2"/>
<dbReference type="GO" id="GO:0016977">
    <property type="term" value="F:chitosanase activity"/>
    <property type="evidence" value="ECO:0007669"/>
    <property type="project" value="UniProtKB-EC"/>
</dbReference>
<evidence type="ECO:0000256" key="5">
    <source>
        <dbReference type="ARBA" id="ARBA00022729"/>
    </source>
</evidence>